<accession>A0A167UPY0</accession>
<dbReference type="GO" id="GO:0046943">
    <property type="term" value="F:carboxylic acid transmembrane transporter activity"/>
    <property type="evidence" value="ECO:0007669"/>
    <property type="project" value="TreeGrafter"/>
</dbReference>
<gene>
    <name evidence="5" type="ORF">FIBSPDRAFT_424693</name>
</gene>
<dbReference type="Gene3D" id="1.20.1250.20">
    <property type="entry name" value="MFS general substrate transporter like domains"/>
    <property type="match status" value="1"/>
</dbReference>
<sequence>MDAVGSVLGWASTLSHGSQDLYPTYLKSNEGLPWHDATVATIISNIGAFAGYISQYIGRRLTLISSACSSWCLSPLDRPSTFSALSTGAFCIQFEVQGAGSVIPTQFAEMTPPAFRPS</sequence>
<dbReference type="OrthoDB" id="5296287at2759"/>
<keyword evidence="6" id="KW-1185">Reference proteome</keyword>
<evidence type="ECO:0000256" key="1">
    <source>
        <dbReference type="ARBA" id="ARBA00004141"/>
    </source>
</evidence>
<organism evidence="5 6">
    <name type="scientific">Athelia psychrophila</name>
    <dbReference type="NCBI Taxonomy" id="1759441"/>
    <lineage>
        <taxon>Eukaryota</taxon>
        <taxon>Fungi</taxon>
        <taxon>Dikarya</taxon>
        <taxon>Basidiomycota</taxon>
        <taxon>Agaricomycotina</taxon>
        <taxon>Agaricomycetes</taxon>
        <taxon>Agaricomycetidae</taxon>
        <taxon>Atheliales</taxon>
        <taxon>Atheliaceae</taxon>
        <taxon>Athelia</taxon>
    </lineage>
</organism>
<dbReference type="STRING" id="436010.A0A167UPY0"/>
<proteinExistence type="predicted"/>
<dbReference type="EMBL" id="KV417952">
    <property type="protein sequence ID" value="KZP04170.1"/>
    <property type="molecule type" value="Genomic_DNA"/>
</dbReference>
<evidence type="ECO:0000313" key="6">
    <source>
        <dbReference type="Proteomes" id="UP000076532"/>
    </source>
</evidence>
<protein>
    <recommendedName>
        <fullName evidence="7">Major facilitator superfamily (MFS) profile domain-containing protein</fullName>
    </recommendedName>
</protein>
<evidence type="ECO:0000256" key="3">
    <source>
        <dbReference type="ARBA" id="ARBA00022989"/>
    </source>
</evidence>
<evidence type="ECO:0000256" key="2">
    <source>
        <dbReference type="ARBA" id="ARBA00022692"/>
    </source>
</evidence>
<dbReference type="PANTHER" id="PTHR23508">
    <property type="entry name" value="CARBOXYLIC ACID TRANSPORTER PROTEIN HOMOLOG"/>
    <property type="match status" value="1"/>
</dbReference>
<dbReference type="AlphaFoldDB" id="A0A167UPY0"/>
<comment type="subcellular location">
    <subcellularLocation>
        <location evidence="1">Membrane</location>
        <topology evidence="1">Multi-pass membrane protein</topology>
    </subcellularLocation>
</comment>
<dbReference type="GO" id="GO:0005886">
    <property type="term" value="C:plasma membrane"/>
    <property type="evidence" value="ECO:0007669"/>
    <property type="project" value="TreeGrafter"/>
</dbReference>
<keyword evidence="3" id="KW-1133">Transmembrane helix</keyword>
<dbReference type="PANTHER" id="PTHR23508:SF10">
    <property type="entry name" value="CARBOXYLIC ACID TRANSPORTER PROTEIN HOMOLOG"/>
    <property type="match status" value="1"/>
</dbReference>
<keyword evidence="2" id="KW-0812">Transmembrane</keyword>
<dbReference type="InterPro" id="IPR036259">
    <property type="entry name" value="MFS_trans_sf"/>
</dbReference>
<evidence type="ECO:0008006" key="7">
    <source>
        <dbReference type="Google" id="ProtNLM"/>
    </source>
</evidence>
<dbReference type="SUPFAM" id="SSF103473">
    <property type="entry name" value="MFS general substrate transporter"/>
    <property type="match status" value="1"/>
</dbReference>
<name>A0A167UPY0_9AGAM</name>
<keyword evidence="4" id="KW-0472">Membrane</keyword>
<evidence type="ECO:0000313" key="5">
    <source>
        <dbReference type="EMBL" id="KZP04170.1"/>
    </source>
</evidence>
<dbReference type="Proteomes" id="UP000076532">
    <property type="component" value="Unassembled WGS sequence"/>
</dbReference>
<evidence type="ECO:0000256" key="4">
    <source>
        <dbReference type="ARBA" id="ARBA00023136"/>
    </source>
</evidence>
<reference evidence="5 6" key="1">
    <citation type="journal article" date="2016" name="Mol. Biol. Evol.">
        <title>Comparative Genomics of Early-Diverging Mushroom-Forming Fungi Provides Insights into the Origins of Lignocellulose Decay Capabilities.</title>
        <authorList>
            <person name="Nagy L.G."/>
            <person name="Riley R."/>
            <person name="Tritt A."/>
            <person name="Adam C."/>
            <person name="Daum C."/>
            <person name="Floudas D."/>
            <person name="Sun H."/>
            <person name="Yadav J.S."/>
            <person name="Pangilinan J."/>
            <person name="Larsson K.H."/>
            <person name="Matsuura K."/>
            <person name="Barry K."/>
            <person name="Labutti K."/>
            <person name="Kuo R."/>
            <person name="Ohm R.A."/>
            <person name="Bhattacharya S.S."/>
            <person name="Shirouzu T."/>
            <person name="Yoshinaga Y."/>
            <person name="Martin F.M."/>
            <person name="Grigoriev I.V."/>
            <person name="Hibbett D.S."/>
        </authorList>
    </citation>
    <scope>NUCLEOTIDE SEQUENCE [LARGE SCALE GENOMIC DNA]</scope>
    <source>
        <strain evidence="5 6">CBS 109695</strain>
    </source>
</reference>